<keyword evidence="1" id="KW-1133">Transmembrane helix</keyword>
<gene>
    <name evidence="2" type="ORF">PA27867_0491</name>
</gene>
<keyword evidence="3" id="KW-1185">Reference proteome</keyword>
<feature type="transmembrane region" description="Helical" evidence="1">
    <location>
        <begin position="21"/>
        <end position="43"/>
    </location>
</feature>
<dbReference type="KEGG" id="cart:PA27867_0491"/>
<reference evidence="2 3" key="1">
    <citation type="submission" date="2016-06" db="EMBL/GenBank/DDBJ databases">
        <title>Genome sequencing of Cryobacterium arcticum PAMC 27867.</title>
        <authorList>
            <person name="Lee J."/>
            <person name="Kim O.-S."/>
        </authorList>
    </citation>
    <scope>NUCLEOTIDE SEQUENCE [LARGE SCALE GENOMIC DNA]</scope>
    <source>
        <strain evidence="2 3">PAMC 27867</strain>
    </source>
</reference>
<dbReference type="InterPro" id="IPR025101">
    <property type="entry name" value="DUF4012"/>
</dbReference>
<accession>A0A1B1BFV0</accession>
<sequence>MEPTPTSRPRGRRRARRGRRKTVGLVILALVVIVVGLVAWVGVRAGLARAELEAAIPLAGDMQRQVVAGEGDAARLTGEKLTERAASAAVLTSDPVWRAFEVVPALGPNLAVVRQLAGAINDLAQDGIAPLAQVAGQISVDDFRPVDGTVDVQPLLAAQPAVSQALTAMRTAQTQVAEIDGDGTIDQVAEAVVRLSTAVNAAEPALDAVDKAVRVVPNMLGASGPRNYLVLVQNPAELRSTGGIMGAVALVHTEAGSIQLTQQASGASFPRHPESVLELPTDTRNLYGAITGQYMLNVGLTPRFPLSAALAKEMWRLQYGLEVDGVLSIDPVALSYILAATGPIALPSGDSLTSDNAVSLLLTDVYQRFEAPKEQDDFFAAAAASVFSAVAGGDADPVALIEALAKAGAEHRVLVWSAADAEQAVLDNTTLAGGLPASDADTERFGLYLNDATGAKMDTYLDVSTSVGQVTCRNDKRPNFGVEVTLTNTAHSDAGKALPKYVTGGTQFGVSPGNVKTIVSGYASPEVQNLGLTRDGQAAPYLPASDEGFQVSALTVELAPGQSTVIRYNWLGTAPFDGDLELQMTPVIHRNETKKLDMTC</sequence>
<evidence type="ECO:0000256" key="1">
    <source>
        <dbReference type="SAM" id="Phobius"/>
    </source>
</evidence>
<protein>
    <recommendedName>
        <fullName evidence="4">DUF4012 domain-containing protein</fullName>
    </recommendedName>
</protein>
<dbReference type="STRING" id="670052.PA27867_0491"/>
<dbReference type="Proteomes" id="UP000092582">
    <property type="component" value="Chromosome 1"/>
</dbReference>
<proteinExistence type="predicted"/>
<dbReference type="PATRIC" id="fig|670052.7.peg.516"/>
<evidence type="ECO:0000313" key="3">
    <source>
        <dbReference type="Proteomes" id="UP000092582"/>
    </source>
</evidence>
<evidence type="ECO:0000313" key="2">
    <source>
        <dbReference type="EMBL" id="ANP71462.1"/>
    </source>
</evidence>
<dbReference type="AlphaFoldDB" id="A0A1B1BFV0"/>
<keyword evidence="1" id="KW-0472">Membrane</keyword>
<dbReference type="Pfam" id="PF13196">
    <property type="entry name" value="DUF4012"/>
    <property type="match status" value="1"/>
</dbReference>
<evidence type="ECO:0008006" key="4">
    <source>
        <dbReference type="Google" id="ProtNLM"/>
    </source>
</evidence>
<name>A0A1B1BFV0_9MICO</name>
<dbReference type="EMBL" id="CP016282">
    <property type="protein sequence ID" value="ANP71462.1"/>
    <property type="molecule type" value="Genomic_DNA"/>
</dbReference>
<organism evidence="2 3">
    <name type="scientific">Cryobacterium arcticum</name>
    <dbReference type="NCBI Taxonomy" id="670052"/>
    <lineage>
        <taxon>Bacteria</taxon>
        <taxon>Bacillati</taxon>
        <taxon>Actinomycetota</taxon>
        <taxon>Actinomycetes</taxon>
        <taxon>Micrococcales</taxon>
        <taxon>Microbacteriaceae</taxon>
        <taxon>Cryobacterium</taxon>
    </lineage>
</organism>
<keyword evidence="1" id="KW-0812">Transmembrane</keyword>